<dbReference type="RefSeq" id="WP_105219719.1">
    <property type="nucleotide sequence ID" value="NZ_CAWNSU010000044.1"/>
</dbReference>
<proteinExistence type="inferred from homology"/>
<evidence type="ECO:0000256" key="8">
    <source>
        <dbReference type="ARBA" id="ARBA00049244"/>
    </source>
</evidence>
<name>A0A6N8FXS1_9CHRO</name>
<dbReference type="PANTHER" id="PTHR34388:SF1">
    <property type="entry name" value="DNA POLYMERASE III SUBUNIT DELTA"/>
    <property type="match status" value="1"/>
</dbReference>
<dbReference type="Pfam" id="PF21694">
    <property type="entry name" value="DNA_pol3_delta_C"/>
    <property type="match status" value="1"/>
</dbReference>
<evidence type="ECO:0000259" key="10">
    <source>
        <dbReference type="Pfam" id="PF21694"/>
    </source>
</evidence>
<dbReference type="GO" id="GO:0003887">
    <property type="term" value="F:DNA-directed DNA polymerase activity"/>
    <property type="evidence" value="ECO:0007669"/>
    <property type="project" value="UniProtKB-KW"/>
</dbReference>
<dbReference type="GO" id="GO:0003677">
    <property type="term" value="F:DNA binding"/>
    <property type="evidence" value="ECO:0007669"/>
    <property type="project" value="InterPro"/>
</dbReference>
<gene>
    <name evidence="11" type="ORF">BWI75_12435</name>
</gene>
<feature type="domain" description="DNA polymerase III delta N-terminal" evidence="9">
    <location>
        <begin position="4"/>
        <end position="117"/>
    </location>
</feature>
<keyword evidence="3" id="KW-0808">Transferase</keyword>
<dbReference type="EMBL" id="NAPY01000017">
    <property type="protein sequence ID" value="MUL37125.1"/>
    <property type="molecule type" value="Genomic_DNA"/>
</dbReference>
<feature type="domain" description="DNA polymerase III delta subunit-like C-terminal" evidence="10">
    <location>
        <begin position="201"/>
        <end position="318"/>
    </location>
</feature>
<dbReference type="InterPro" id="IPR010372">
    <property type="entry name" value="DNA_pol3_delta_N"/>
</dbReference>
<dbReference type="Proteomes" id="UP000441797">
    <property type="component" value="Unassembled WGS sequence"/>
</dbReference>
<evidence type="ECO:0000259" key="9">
    <source>
        <dbReference type="Pfam" id="PF06144"/>
    </source>
</evidence>
<dbReference type="SUPFAM" id="SSF48019">
    <property type="entry name" value="post-AAA+ oligomerization domain-like"/>
    <property type="match status" value="1"/>
</dbReference>
<comment type="catalytic activity">
    <reaction evidence="8">
        <text>DNA(n) + a 2'-deoxyribonucleoside 5'-triphosphate = DNA(n+1) + diphosphate</text>
        <dbReference type="Rhea" id="RHEA:22508"/>
        <dbReference type="Rhea" id="RHEA-COMP:17339"/>
        <dbReference type="Rhea" id="RHEA-COMP:17340"/>
        <dbReference type="ChEBI" id="CHEBI:33019"/>
        <dbReference type="ChEBI" id="CHEBI:61560"/>
        <dbReference type="ChEBI" id="CHEBI:173112"/>
        <dbReference type="EC" id="2.7.7.7"/>
    </reaction>
</comment>
<sequence>MPIYVYWGEDDFAMQKAIFRLRDRFVDSQWLSFNYTVLPASQPETLIQGLTQAMTPPFGAGSRFVWLVDTTVFQQCSSDLLAQLQRTLPVIPDNSVLLFSCRNKPDGRLKSTQLLQKFGELQEFSLIPPWKTEQLIHRVQQAAQELDMKLTAQSTQMLAEAVGNNTRQMYNELEKLRTFTSSDTQTIDAIAVAALVSNTTHNSLHLAAAIKDGNSAKALELVTQLINQNEPALRITATLIGQFRTWLWVKLMSEAKYDNAAIAQAAEVANPKRIYFLQQEVKGISVKQLVSTLPLLLELEVSLKQGFEEVLVLQTKIMELCQVLCSS</sequence>
<dbReference type="InterPro" id="IPR005790">
    <property type="entry name" value="DNA_polIII_delta"/>
</dbReference>
<dbReference type="GO" id="GO:0009360">
    <property type="term" value="C:DNA polymerase III complex"/>
    <property type="evidence" value="ECO:0007669"/>
    <property type="project" value="InterPro"/>
</dbReference>
<reference evidence="11 12" key="1">
    <citation type="journal article" date="2019" name="Front. Microbiol.">
        <title>Genomic Features for Desiccation Tolerance and Sugar Biosynthesis in the Extremophile Gloeocapsopsis sp. UTEX B3054.</title>
        <authorList>
            <person name="Urrejola C."/>
            <person name="Alcorta J."/>
            <person name="Salas L."/>
            <person name="Vasquez M."/>
            <person name="Polz M.F."/>
            <person name="Vicuna R."/>
            <person name="Diez B."/>
        </authorList>
    </citation>
    <scope>NUCLEOTIDE SEQUENCE [LARGE SCALE GENOMIC DNA]</scope>
    <source>
        <strain evidence="11 12">1H9</strain>
    </source>
</reference>
<dbReference type="Gene3D" id="1.20.272.10">
    <property type="match status" value="1"/>
</dbReference>
<accession>A0A6N8FXS1</accession>
<dbReference type="GO" id="GO:0006261">
    <property type="term" value="P:DNA-templated DNA replication"/>
    <property type="evidence" value="ECO:0007669"/>
    <property type="project" value="TreeGrafter"/>
</dbReference>
<dbReference type="SUPFAM" id="SSF52540">
    <property type="entry name" value="P-loop containing nucleoside triphosphate hydrolases"/>
    <property type="match status" value="1"/>
</dbReference>
<protein>
    <recommendedName>
        <fullName evidence="2">DNA polymerase III subunit delta</fullName>
        <ecNumber evidence="1">2.7.7.7</ecNumber>
    </recommendedName>
</protein>
<evidence type="ECO:0000256" key="7">
    <source>
        <dbReference type="ARBA" id="ARBA00034754"/>
    </source>
</evidence>
<keyword evidence="12" id="KW-1185">Reference proteome</keyword>
<organism evidence="11 12">
    <name type="scientific">Gloeocapsopsis dulcis AAB1 = 1H9</name>
    <dbReference type="NCBI Taxonomy" id="1433147"/>
    <lineage>
        <taxon>Bacteria</taxon>
        <taxon>Bacillati</taxon>
        <taxon>Cyanobacteriota</taxon>
        <taxon>Cyanophyceae</taxon>
        <taxon>Oscillatoriophycideae</taxon>
        <taxon>Chroococcales</taxon>
        <taxon>Chroococcaceae</taxon>
        <taxon>Gloeocapsopsis</taxon>
        <taxon>Gloeocapsopsis dulcis</taxon>
    </lineage>
</organism>
<dbReference type="NCBIfam" id="TIGR01128">
    <property type="entry name" value="holA"/>
    <property type="match status" value="1"/>
</dbReference>
<evidence type="ECO:0000256" key="2">
    <source>
        <dbReference type="ARBA" id="ARBA00017703"/>
    </source>
</evidence>
<comment type="caution">
    <text evidence="11">The sequence shown here is derived from an EMBL/GenBank/DDBJ whole genome shotgun (WGS) entry which is preliminary data.</text>
</comment>
<evidence type="ECO:0000256" key="3">
    <source>
        <dbReference type="ARBA" id="ARBA00022679"/>
    </source>
</evidence>
<dbReference type="OrthoDB" id="581300at2"/>
<dbReference type="Pfam" id="PF06144">
    <property type="entry name" value="DNA_pol3_delta"/>
    <property type="match status" value="1"/>
</dbReference>
<dbReference type="AlphaFoldDB" id="A0A6N8FXS1"/>
<keyword evidence="6" id="KW-0239">DNA-directed DNA polymerase</keyword>
<dbReference type="Gene3D" id="3.40.50.300">
    <property type="entry name" value="P-loop containing nucleotide triphosphate hydrolases"/>
    <property type="match status" value="1"/>
</dbReference>
<keyword evidence="5" id="KW-0235">DNA replication</keyword>
<evidence type="ECO:0000256" key="4">
    <source>
        <dbReference type="ARBA" id="ARBA00022695"/>
    </source>
</evidence>
<dbReference type="EC" id="2.7.7.7" evidence="1"/>
<evidence type="ECO:0000313" key="12">
    <source>
        <dbReference type="Proteomes" id="UP000441797"/>
    </source>
</evidence>
<dbReference type="InterPro" id="IPR048466">
    <property type="entry name" value="DNA_pol3_delta-like_C"/>
</dbReference>
<keyword evidence="4" id="KW-0548">Nucleotidyltransferase</keyword>
<dbReference type="Gene3D" id="1.10.8.60">
    <property type="match status" value="1"/>
</dbReference>
<dbReference type="InterPro" id="IPR027417">
    <property type="entry name" value="P-loop_NTPase"/>
</dbReference>
<evidence type="ECO:0000256" key="1">
    <source>
        <dbReference type="ARBA" id="ARBA00012417"/>
    </source>
</evidence>
<dbReference type="PANTHER" id="PTHR34388">
    <property type="entry name" value="DNA POLYMERASE III SUBUNIT DELTA"/>
    <property type="match status" value="1"/>
</dbReference>
<comment type="similarity">
    <text evidence="7">Belongs to the DNA polymerase HolA subunit family.</text>
</comment>
<evidence type="ECO:0000256" key="6">
    <source>
        <dbReference type="ARBA" id="ARBA00022932"/>
    </source>
</evidence>
<dbReference type="InterPro" id="IPR008921">
    <property type="entry name" value="DNA_pol3_clamp-load_cplx_C"/>
</dbReference>
<evidence type="ECO:0000256" key="5">
    <source>
        <dbReference type="ARBA" id="ARBA00022705"/>
    </source>
</evidence>
<evidence type="ECO:0000313" key="11">
    <source>
        <dbReference type="EMBL" id="MUL37125.1"/>
    </source>
</evidence>